<accession>T0KXQ7</accession>
<reference evidence="1 2" key="1">
    <citation type="journal article" date="2013" name="BMC Genomics">
        <title>Genome sequencing and comparative genomics of honey bee microsporidia, Nosema apis reveal novel insights into host-parasite interactions.</title>
        <authorList>
            <person name="Chen Yp."/>
            <person name="Pettis J.S."/>
            <person name="Zhao Y."/>
            <person name="Liu X."/>
            <person name="Tallon L.J."/>
            <person name="Sadzewicz L.D."/>
            <person name="Li R."/>
            <person name="Zheng H."/>
            <person name="Huang S."/>
            <person name="Zhang X."/>
            <person name="Hamilton M.C."/>
            <person name="Pernal S.F."/>
            <person name="Melathopoulos A.P."/>
            <person name="Yan X."/>
            <person name="Evans J.D."/>
        </authorList>
    </citation>
    <scope>NUCLEOTIDE SEQUENCE [LARGE SCALE GENOMIC DNA]</scope>
    <source>
        <strain evidence="1 2">BRL 01</strain>
    </source>
</reference>
<dbReference type="VEuPathDB" id="MicrosporidiaDB:NAPIS_ORF02257"/>
<proteinExistence type="predicted"/>
<dbReference type="HOGENOM" id="CLU_909426_0_0_1"/>
<gene>
    <name evidence="1" type="ORF">NAPIS_ORF02257</name>
</gene>
<name>T0KXQ7_9MICR</name>
<dbReference type="AlphaFoldDB" id="T0KXQ7"/>
<evidence type="ECO:0000313" key="1">
    <source>
        <dbReference type="EMBL" id="EQB60177.1"/>
    </source>
</evidence>
<organism evidence="1 2">
    <name type="scientific">Vairimorpha apis BRL 01</name>
    <dbReference type="NCBI Taxonomy" id="1037528"/>
    <lineage>
        <taxon>Eukaryota</taxon>
        <taxon>Fungi</taxon>
        <taxon>Fungi incertae sedis</taxon>
        <taxon>Microsporidia</taxon>
        <taxon>Nosematidae</taxon>
        <taxon>Vairimorpha</taxon>
    </lineage>
</organism>
<protein>
    <submittedName>
        <fullName evidence="1">Uncharacterized protein</fullName>
    </submittedName>
</protein>
<dbReference type="EMBL" id="KE647318">
    <property type="protein sequence ID" value="EQB60177.1"/>
    <property type="molecule type" value="Genomic_DNA"/>
</dbReference>
<evidence type="ECO:0000313" key="2">
    <source>
        <dbReference type="Proteomes" id="UP000053780"/>
    </source>
</evidence>
<dbReference type="Proteomes" id="UP000053780">
    <property type="component" value="Unassembled WGS sequence"/>
</dbReference>
<sequence>MYLVKNFIISYNLSNKLKIHLFKYHLNNFVSRILDKFRHKLKMLIQKEFKNFKVKNYECLKKLELFKDNQKTLQILKHSLDEVITNNIIIKNKISEKLYRYQMSMLSIYLIDNIFKLNKINNLNEQDAKELGDIFNIYFNDVKMYLSNKVENTVSRILYLLVQQIKVNSEKDSNLLLIICLEIDLCYKCNFKKQENNLYILKRLSKDSAKIYKTLSSHCEIVFNFSKILYEKNKILKIISTSHWSYKWLGYLILYYERFKLLLRIFVQVNYSFKRVYLIDLDTISDKSIKFFENLKCLQFKCKYLI</sequence>
<keyword evidence="2" id="KW-1185">Reference proteome</keyword>